<protein>
    <submittedName>
        <fullName evidence="1">Uncharacterized protein</fullName>
    </submittedName>
</protein>
<reference evidence="1" key="1">
    <citation type="submission" date="2020-11" db="EMBL/GenBank/DDBJ databases">
        <title>Isolation and identification of active actinomycetes.</title>
        <authorList>
            <person name="Sun X."/>
        </authorList>
    </citation>
    <scope>NUCLEOTIDE SEQUENCE</scope>
    <source>
        <strain evidence="1">NEAU-A11</strain>
    </source>
</reference>
<evidence type="ECO:0000313" key="1">
    <source>
        <dbReference type="EMBL" id="MBG0560716.1"/>
    </source>
</evidence>
<dbReference type="AlphaFoldDB" id="A0A931FXC8"/>
<proteinExistence type="predicted"/>
<evidence type="ECO:0000313" key="2">
    <source>
        <dbReference type="Proteomes" id="UP000598146"/>
    </source>
</evidence>
<gene>
    <name evidence="1" type="ORF">I4J89_04450</name>
</gene>
<organism evidence="1 2">
    <name type="scientific">Actinoplanes aureus</name>
    <dbReference type="NCBI Taxonomy" id="2792083"/>
    <lineage>
        <taxon>Bacteria</taxon>
        <taxon>Bacillati</taxon>
        <taxon>Actinomycetota</taxon>
        <taxon>Actinomycetes</taxon>
        <taxon>Micromonosporales</taxon>
        <taxon>Micromonosporaceae</taxon>
        <taxon>Actinoplanes</taxon>
    </lineage>
</organism>
<dbReference type="EMBL" id="JADQTO010000002">
    <property type="protein sequence ID" value="MBG0560716.1"/>
    <property type="molecule type" value="Genomic_DNA"/>
</dbReference>
<dbReference type="RefSeq" id="WP_196412519.1">
    <property type="nucleotide sequence ID" value="NZ_JADQTO010000002.1"/>
</dbReference>
<sequence length="212" mass="23486">MISLVQLAADQGATNADWIEAWATVAAAIGTIGAFIWQGRALRNERETRRQEVQRLEHEQLTSLESQARTIVVHEVDIQVDKTKSSSPLADPKYLVTNFVCSVENFGTLPILAVSARLLRESTVPDDGFDAPVTKRFPVIKGGDKERLNWLHIGLSLTRFTPGAQSKLEAKCQVKLEVRFVDVHGHHWLAEVRTAPAGTDAEGETWFQLSAC</sequence>
<name>A0A931FXC8_9ACTN</name>
<dbReference type="Proteomes" id="UP000598146">
    <property type="component" value="Unassembled WGS sequence"/>
</dbReference>
<accession>A0A931FXC8</accession>
<comment type="caution">
    <text evidence="1">The sequence shown here is derived from an EMBL/GenBank/DDBJ whole genome shotgun (WGS) entry which is preliminary data.</text>
</comment>
<keyword evidence="2" id="KW-1185">Reference proteome</keyword>